<keyword evidence="2" id="KW-0479">Metal-binding</keyword>
<comment type="caution">
    <text evidence="6">The sequence shown here is derived from an EMBL/GenBank/DDBJ whole genome shotgun (WGS) entry which is preliminary data.</text>
</comment>
<dbReference type="PROSITE" id="PS00198">
    <property type="entry name" value="4FE4S_FER_1"/>
    <property type="match status" value="1"/>
</dbReference>
<dbReference type="EMBL" id="LAZR01043550">
    <property type="protein sequence ID" value="KKL06809.1"/>
    <property type="molecule type" value="Genomic_DNA"/>
</dbReference>
<evidence type="ECO:0000256" key="4">
    <source>
        <dbReference type="ARBA" id="ARBA00023014"/>
    </source>
</evidence>
<dbReference type="SUPFAM" id="SSF54862">
    <property type="entry name" value="4Fe-4S ferredoxins"/>
    <property type="match status" value="1"/>
</dbReference>
<dbReference type="AlphaFoldDB" id="A0A0F9AB97"/>
<evidence type="ECO:0000259" key="5">
    <source>
        <dbReference type="PROSITE" id="PS51379"/>
    </source>
</evidence>
<dbReference type="Gene3D" id="3.30.70.20">
    <property type="match status" value="2"/>
</dbReference>
<dbReference type="GO" id="GO:0051539">
    <property type="term" value="F:4 iron, 4 sulfur cluster binding"/>
    <property type="evidence" value="ECO:0007669"/>
    <property type="project" value="UniProtKB-KW"/>
</dbReference>
<dbReference type="PANTHER" id="PTHR43177">
    <property type="entry name" value="PROTEIN NRFC"/>
    <property type="match status" value="1"/>
</dbReference>
<evidence type="ECO:0000313" key="6">
    <source>
        <dbReference type="EMBL" id="KKL06809.1"/>
    </source>
</evidence>
<evidence type="ECO:0000256" key="1">
    <source>
        <dbReference type="ARBA" id="ARBA00022485"/>
    </source>
</evidence>
<keyword evidence="4" id="KW-0411">Iron-sulfur</keyword>
<proteinExistence type="predicted"/>
<name>A0A0F9AB97_9ZZZZ</name>
<reference evidence="6" key="1">
    <citation type="journal article" date="2015" name="Nature">
        <title>Complex archaea that bridge the gap between prokaryotes and eukaryotes.</title>
        <authorList>
            <person name="Spang A."/>
            <person name="Saw J.H."/>
            <person name="Jorgensen S.L."/>
            <person name="Zaremba-Niedzwiedzka K."/>
            <person name="Martijn J."/>
            <person name="Lind A.E."/>
            <person name="van Eijk R."/>
            <person name="Schleper C."/>
            <person name="Guy L."/>
            <person name="Ettema T.J."/>
        </authorList>
    </citation>
    <scope>NUCLEOTIDE SEQUENCE</scope>
</reference>
<dbReference type="PROSITE" id="PS51379">
    <property type="entry name" value="4FE4S_FER_2"/>
    <property type="match status" value="2"/>
</dbReference>
<feature type="domain" description="4Fe-4S ferredoxin-type" evidence="5">
    <location>
        <begin position="72"/>
        <end position="101"/>
    </location>
</feature>
<evidence type="ECO:0000256" key="3">
    <source>
        <dbReference type="ARBA" id="ARBA00023004"/>
    </source>
</evidence>
<keyword evidence="1" id="KW-0004">4Fe-4S</keyword>
<evidence type="ECO:0000256" key="2">
    <source>
        <dbReference type="ARBA" id="ARBA00022723"/>
    </source>
</evidence>
<dbReference type="PANTHER" id="PTHR43177:SF3">
    <property type="entry name" value="PROTEIN NRFC HOMOLOG"/>
    <property type="match status" value="1"/>
</dbReference>
<keyword evidence="3" id="KW-0408">Iron</keyword>
<dbReference type="GO" id="GO:0046872">
    <property type="term" value="F:metal ion binding"/>
    <property type="evidence" value="ECO:0007669"/>
    <property type="project" value="UniProtKB-KW"/>
</dbReference>
<dbReference type="InterPro" id="IPR017896">
    <property type="entry name" value="4Fe4S_Fe-S-bd"/>
</dbReference>
<gene>
    <name evidence="6" type="ORF">LCGC14_2592320</name>
</gene>
<organism evidence="6">
    <name type="scientific">marine sediment metagenome</name>
    <dbReference type="NCBI Taxonomy" id="412755"/>
    <lineage>
        <taxon>unclassified sequences</taxon>
        <taxon>metagenomes</taxon>
        <taxon>ecological metagenomes</taxon>
    </lineage>
</organism>
<accession>A0A0F9AB97</accession>
<dbReference type="InterPro" id="IPR050954">
    <property type="entry name" value="ET_IronSulfur_Cluster-Binding"/>
</dbReference>
<feature type="domain" description="4Fe-4S ferredoxin-type" evidence="5">
    <location>
        <begin position="3"/>
        <end position="32"/>
    </location>
</feature>
<sequence length="161" mass="18548">MAKRLFIDLDKCASCEECIVQCKCSYPYHSDNNGVLSLREWLHFQFICRKCEDAPCINACRYEALEELESDKTLKRNNLLCVGCKSCAVICPFGTIYFEIIPFLTFKCDLCEGRLENKEVPLCVDTCPKGAIEYGKFEEDLEKNRHKLGNVIAQVTPWKRE</sequence>
<dbReference type="CDD" id="cd04410">
    <property type="entry name" value="DMSOR_beta-like"/>
    <property type="match status" value="1"/>
</dbReference>
<protein>
    <recommendedName>
        <fullName evidence="5">4Fe-4S ferredoxin-type domain-containing protein</fullName>
    </recommendedName>
</protein>
<dbReference type="InterPro" id="IPR017900">
    <property type="entry name" value="4Fe4S_Fe_S_CS"/>
</dbReference>
<dbReference type="Pfam" id="PF13247">
    <property type="entry name" value="Fer4_11"/>
    <property type="match status" value="1"/>
</dbReference>